<comment type="caution">
    <text evidence="2">The sequence shown here is derived from an EMBL/GenBank/DDBJ whole genome shotgun (WGS) entry which is preliminary data.</text>
</comment>
<gene>
    <name evidence="2" type="ORF">OI18_14535</name>
</gene>
<dbReference type="RefSeq" id="WP_039141047.1">
    <property type="nucleotide sequence ID" value="NZ_JSVC01000016.1"/>
</dbReference>
<feature type="region of interest" description="Disordered" evidence="1">
    <location>
        <begin position="121"/>
        <end position="144"/>
    </location>
</feature>
<dbReference type="EMBL" id="JSVC01000016">
    <property type="protein sequence ID" value="KIC93816.1"/>
    <property type="molecule type" value="Genomic_DNA"/>
</dbReference>
<dbReference type="Proteomes" id="UP000031408">
    <property type="component" value="Unassembled WGS sequence"/>
</dbReference>
<organism evidence="2 3">
    <name type="scientific">Flavihumibacter solisilvae</name>
    <dbReference type="NCBI Taxonomy" id="1349421"/>
    <lineage>
        <taxon>Bacteria</taxon>
        <taxon>Pseudomonadati</taxon>
        <taxon>Bacteroidota</taxon>
        <taxon>Chitinophagia</taxon>
        <taxon>Chitinophagales</taxon>
        <taxon>Chitinophagaceae</taxon>
        <taxon>Flavihumibacter</taxon>
    </lineage>
</organism>
<protein>
    <submittedName>
        <fullName evidence="2">Uncharacterized protein</fullName>
    </submittedName>
</protein>
<reference evidence="2 3" key="1">
    <citation type="submission" date="2014-11" db="EMBL/GenBank/DDBJ databases">
        <title>Genome sequence of Flavihumibacter solisilvae 3-3.</title>
        <authorList>
            <person name="Zhou G."/>
            <person name="Li M."/>
            <person name="Wang G."/>
        </authorList>
    </citation>
    <scope>NUCLEOTIDE SEQUENCE [LARGE SCALE GENOMIC DNA]</scope>
    <source>
        <strain evidence="2 3">3-3</strain>
    </source>
</reference>
<name>A0A0C1L2I6_9BACT</name>
<dbReference type="AlphaFoldDB" id="A0A0C1L2I6"/>
<sequence>MAQGIEIDRSTLDEWINNFRNNTNLPFSTNFGAFTKEQVGEFIKDAAPTYDGVEPGAFRIYPVRYPIASTGPADPNMELEPGSTYSRPAFVFVPADNDSGEILENKDRKVYVLPFGYGGSADPATRSATAGFPSSGPKLCPPKC</sequence>
<evidence type="ECO:0000313" key="3">
    <source>
        <dbReference type="Proteomes" id="UP000031408"/>
    </source>
</evidence>
<evidence type="ECO:0000256" key="1">
    <source>
        <dbReference type="SAM" id="MobiDB-lite"/>
    </source>
</evidence>
<keyword evidence="3" id="KW-1185">Reference proteome</keyword>
<accession>A0A0C1L2I6</accession>
<proteinExistence type="predicted"/>
<evidence type="ECO:0000313" key="2">
    <source>
        <dbReference type="EMBL" id="KIC93816.1"/>
    </source>
</evidence>
<dbReference type="STRING" id="1349421.OI18_14535"/>